<sequence length="327" mass="38699">MLKLKHLFSNIDLATMIVSNWEYDDLEPLQYWNISSNAIYPFKNKEEMYFLRFAPNDEKHKDNIEAELEFLLYLQNQGYSAIQPKTSKQGRLIEVVDTPWGQYYASVFNRVKGDCLGRVELTEKMITLWGKALGNLHLLSSGYNPTGGKRRSWEDHLEWIKNVLSEFPNQEKPLEEVQILETYFKNLPITNDNYGLIHYDFELDNVFFDKETKEITPIDFDDSMYHWYGMDLERAINSIKDELEPDKVEEAIKSFLEGYQSVKPLSEETLDQLHVFQRFGNLYGYTRVLRSINEKWENEPEWMVNLRGKLEGVLERRSEQFSMPLIK</sequence>
<dbReference type="InterPro" id="IPR002575">
    <property type="entry name" value="Aminoglycoside_PTrfase"/>
</dbReference>
<proteinExistence type="inferred from homology"/>
<dbReference type="Pfam" id="PF01636">
    <property type="entry name" value="APH"/>
    <property type="match status" value="1"/>
</dbReference>
<evidence type="ECO:0000259" key="2">
    <source>
        <dbReference type="Pfam" id="PF01636"/>
    </source>
</evidence>
<keyword evidence="3" id="KW-0808">Transferase</keyword>
<feature type="domain" description="Aminoglycoside phosphotransferase" evidence="2">
    <location>
        <begin position="40"/>
        <end position="265"/>
    </location>
</feature>
<dbReference type="Gene3D" id="3.90.1200.10">
    <property type="match status" value="1"/>
</dbReference>
<dbReference type="Proteomes" id="UP001314796">
    <property type="component" value="Unassembled WGS sequence"/>
</dbReference>
<dbReference type="PANTHER" id="PTHR21064:SF6">
    <property type="entry name" value="AMINOGLYCOSIDE PHOSPHOTRANSFERASE DOMAIN-CONTAINING PROTEIN"/>
    <property type="match status" value="1"/>
</dbReference>
<evidence type="ECO:0000256" key="1">
    <source>
        <dbReference type="ARBA" id="ARBA00038240"/>
    </source>
</evidence>
<comment type="similarity">
    <text evidence="1">Belongs to the pseudomonas-type ThrB family.</text>
</comment>
<accession>A0ABS2NLH0</accession>
<dbReference type="EMBL" id="JAFBEE010000001">
    <property type="protein sequence ID" value="MBM7613790.1"/>
    <property type="molecule type" value="Genomic_DNA"/>
</dbReference>
<gene>
    <name evidence="3" type="ORF">JOC73_000298</name>
</gene>
<evidence type="ECO:0000313" key="4">
    <source>
        <dbReference type="Proteomes" id="UP001314796"/>
    </source>
</evidence>
<keyword evidence="4" id="KW-1185">Reference proteome</keyword>
<dbReference type="RefSeq" id="WP_204400056.1">
    <property type="nucleotide sequence ID" value="NZ_JAFBEE010000001.1"/>
</dbReference>
<reference evidence="3 4" key="1">
    <citation type="submission" date="2021-01" db="EMBL/GenBank/DDBJ databases">
        <title>Genomic Encyclopedia of Type Strains, Phase IV (KMG-IV): sequencing the most valuable type-strain genomes for metagenomic binning, comparative biology and taxonomic classification.</title>
        <authorList>
            <person name="Goeker M."/>
        </authorList>
    </citation>
    <scope>NUCLEOTIDE SEQUENCE [LARGE SCALE GENOMIC DNA]</scope>
    <source>
        <strain evidence="3 4">DSM 25890</strain>
    </source>
</reference>
<dbReference type="GO" id="GO:0016301">
    <property type="term" value="F:kinase activity"/>
    <property type="evidence" value="ECO:0007669"/>
    <property type="project" value="UniProtKB-KW"/>
</dbReference>
<comment type="caution">
    <text evidence="3">The sequence shown here is derived from an EMBL/GenBank/DDBJ whole genome shotgun (WGS) entry which is preliminary data.</text>
</comment>
<name>A0ABS2NLH0_9FIRM</name>
<dbReference type="PANTHER" id="PTHR21064">
    <property type="entry name" value="AMINOGLYCOSIDE PHOSPHOTRANSFERASE DOMAIN-CONTAINING PROTEIN-RELATED"/>
    <property type="match status" value="1"/>
</dbReference>
<keyword evidence="3" id="KW-0418">Kinase</keyword>
<evidence type="ECO:0000313" key="3">
    <source>
        <dbReference type="EMBL" id="MBM7613790.1"/>
    </source>
</evidence>
<dbReference type="SUPFAM" id="SSF56112">
    <property type="entry name" value="Protein kinase-like (PK-like)"/>
    <property type="match status" value="1"/>
</dbReference>
<dbReference type="InterPro" id="IPR050249">
    <property type="entry name" value="Pseudomonas-type_ThrB"/>
</dbReference>
<dbReference type="InterPro" id="IPR011009">
    <property type="entry name" value="Kinase-like_dom_sf"/>
</dbReference>
<organism evidence="3 4">
    <name type="scientific">Alkaliphilus hydrothermalis</name>
    <dbReference type="NCBI Taxonomy" id="1482730"/>
    <lineage>
        <taxon>Bacteria</taxon>
        <taxon>Bacillati</taxon>
        <taxon>Bacillota</taxon>
        <taxon>Clostridia</taxon>
        <taxon>Peptostreptococcales</taxon>
        <taxon>Natronincolaceae</taxon>
        <taxon>Alkaliphilus</taxon>
    </lineage>
</organism>
<protein>
    <submittedName>
        <fullName evidence="3">Ser/Thr protein kinase RdoA (MazF antagonist)</fullName>
    </submittedName>
</protein>